<dbReference type="PANTHER" id="PTHR32309:SF31">
    <property type="entry name" value="CAPSULAR EXOPOLYSACCHARIDE FAMILY"/>
    <property type="match status" value="1"/>
</dbReference>
<accession>A0A2T0WRL4</accession>
<reference evidence="4 5" key="1">
    <citation type="submission" date="2018-03" db="EMBL/GenBank/DDBJ databases">
        <title>Genomic Encyclopedia of Archaeal and Bacterial Type Strains, Phase II (KMG-II): from individual species to whole genera.</title>
        <authorList>
            <person name="Goeker M."/>
        </authorList>
    </citation>
    <scope>NUCLEOTIDE SEQUENCE [LARGE SCALE GENOMIC DNA]</scope>
    <source>
        <strain evidence="4 5">DSM 100212</strain>
    </source>
</reference>
<gene>
    <name evidence="4" type="ORF">CLV74_10619</name>
</gene>
<keyword evidence="5" id="KW-1185">Reference proteome</keyword>
<dbReference type="InterPro" id="IPR002586">
    <property type="entry name" value="CobQ/CobB/MinD/ParA_Nub-bd_dom"/>
</dbReference>
<keyword evidence="1" id="KW-0547">Nucleotide-binding</keyword>
<proteinExistence type="predicted"/>
<name>A0A2T0WRL4_9RHOB</name>
<dbReference type="RefSeq" id="WP_106264301.1">
    <property type="nucleotide sequence ID" value="NZ_PVTQ01000006.1"/>
</dbReference>
<feature type="domain" description="CobQ/CobB/MinD/ParA nucleotide binding" evidence="3">
    <location>
        <begin position="100"/>
        <end position="273"/>
    </location>
</feature>
<dbReference type="Pfam" id="PF01656">
    <property type="entry name" value="CbiA"/>
    <property type="match status" value="1"/>
</dbReference>
<dbReference type="Gene3D" id="3.40.50.300">
    <property type="entry name" value="P-loop containing nucleotide triphosphate hydrolases"/>
    <property type="match status" value="1"/>
</dbReference>
<evidence type="ECO:0000256" key="2">
    <source>
        <dbReference type="ARBA" id="ARBA00022840"/>
    </source>
</evidence>
<dbReference type="InterPro" id="IPR027417">
    <property type="entry name" value="P-loop_NTPase"/>
</dbReference>
<evidence type="ECO:0000256" key="1">
    <source>
        <dbReference type="ARBA" id="ARBA00022741"/>
    </source>
</evidence>
<dbReference type="CDD" id="cd05387">
    <property type="entry name" value="BY-kinase"/>
    <property type="match status" value="1"/>
</dbReference>
<evidence type="ECO:0000313" key="4">
    <source>
        <dbReference type="EMBL" id="PRY89317.1"/>
    </source>
</evidence>
<dbReference type="Proteomes" id="UP000238392">
    <property type="component" value="Unassembled WGS sequence"/>
</dbReference>
<dbReference type="EMBL" id="PVTQ01000006">
    <property type="protein sequence ID" value="PRY89317.1"/>
    <property type="molecule type" value="Genomic_DNA"/>
</dbReference>
<dbReference type="PANTHER" id="PTHR32309">
    <property type="entry name" value="TYROSINE-PROTEIN KINASE"/>
    <property type="match status" value="1"/>
</dbReference>
<dbReference type="OrthoDB" id="9775724at2"/>
<evidence type="ECO:0000259" key="3">
    <source>
        <dbReference type="Pfam" id="PF01656"/>
    </source>
</evidence>
<dbReference type="SUPFAM" id="SSF52540">
    <property type="entry name" value="P-loop containing nucleoside triphosphate hydrolases"/>
    <property type="match status" value="1"/>
</dbReference>
<dbReference type="AlphaFoldDB" id="A0A2T0WRL4"/>
<comment type="caution">
    <text evidence="4">The sequence shown here is derived from an EMBL/GenBank/DDBJ whole genome shotgun (WGS) entry which is preliminary data.</text>
</comment>
<sequence>MERLQAAMEKARVQRQKRLASNPASEAFKIESAMTGWAANQRHQSGIDLAWKNLPELRLLADILQYNRLVALEPGPESAPYDMLRTKLMRLVRKNGWKRIAILSAAASAGKSTTVVNLAFSFARQRDTRVMAFDFDMRRPTLSKYLGQSLFGNMAQVINGEIPFDEHVRRYGSNLAFGMNDGPAPNSAELLQSEATEDMLAQMEATYAPDVTLFDMPPMMVADDAHGFLRMVDAALIVMEAEKTPVKQIDVLERQVAELTNVAGIVLNKCRYSDEYYGSYSDYS</sequence>
<dbReference type="InterPro" id="IPR005702">
    <property type="entry name" value="Wzc-like_C"/>
</dbReference>
<dbReference type="InterPro" id="IPR050445">
    <property type="entry name" value="Bact_polysacc_biosynth/exp"/>
</dbReference>
<organism evidence="4 5">
    <name type="scientific">Donghicola tyrosinivorans</name>
    <dbReference type="NCBI Taxonomy" id="1652492"/>
    <lineage>
        <taxon>Bacteria</taxon>
        <taxon>Pseudomonadati</taxon>
        <taxon>Pseudomonadota</taxon>
        <taxon>Alphaproteobacteria</taxon>
        <taxon>Rhodobacterales</taxon>
        <taxon>Roseobacteraceae</taxon>
        <taxon>Donghicola</taxon>
    </lineage>
</organism>
<evidence type="ECO:0000313" key="5">
    <source>
        <dbReference type="Proteomes" id="UP000238392"/>
    </source>
</evidence>
<keyword evidence="2" id="KW-0067">ATP-binding</keyword>
<protein>
    <submittedName>
        <fullName evidence="4">Capsular exopolysaccharide synthesis family protein</fullName>
    </submittedName>
</protein>